<dbReference type="InterPro" id="IPR020846">
    <property type="entry name" value="MFS_dom"/>
</dbReference>
<dbReference type="PANTHER" id="PTHR11662">
    <property type="entry name" value="SOLUTE CARRIER FAMILY 17"/>
    <property type="match status" value="1"/>
</dbReference>
<feature type="transmembrane region" description="Helical" evidence="8">
    <location>
        <begin position="114"/>
        <end position="133"/>
    </location>
</feature>
<dbReference type="GO" id="GO:0006820">
    <property type="term" value="P:monoatomic anion transport"/>
    <property type="evidence" value="ECO:0007669"/>
    <property type="project" value="TreeGrafter"/>
</dbReference>
<feature type="transmembrane region" description="Helical" evidence="8">
    <location>
        <begin position="12"/>
        <end position="30"/>
    </location>
</feature>
<dbReference type="AlphaFoldDB" id="A0AA85AH98"/>
<feature type="transmembrane region" description="Helical" evidence="8">
    <location>
        <begin position="388"/>
        <end position="407"/>
    </location>
</feature>
<protein>
    <submittedName>
        <fullName evidence="11">MFS domain-containing protein</fullName>
    </submittedName>
</protein>
<dbReference type="FunFam" id="1.20.1250.20:FF:000003">
    <property type="entry name" value="Solute carrier family 17 member 3"/>
    <property type="match status" value="1"/>
</dbReference>
<dbReference type="InterPro" id="IPR011701">
    <property type="entry name" value="MFS"/>
</dbReference>
<dbReference type="GO" id="GO:0015293">
    <property type="term" value="F:symporter activity"/>
    <property type="evidence" value="ECO:0007669"/>
    <property type="project" value="UniProtKB-KW"/>
</dbReference>
<accession>A0AA85AH98</accession>
<evidence type="ECO:0000259" key="9">
    <source>
        <dbReference type="PROSITE" id="PS50850"/>
    </source>
</evidence>
<dbReference type="Proteomes" id="UP000050790">
    <property type="component" value="Unassembled WGS sequence"/>
</dbReference>
<organism evidence="10 11">
    <name type="scientific">Schistosoma margrebowiei</name>
    <dbReference type="NCBI Taxonomy" id="48269"/>
    <lineage>
        <taxon>Eukaryota</taxon>
        <taxon>Metazoa</taxon>
        <taxon>Spiralia</taxon>
        <taxon>Lophotrochozoa</taxon>
        <taxon>Platyhelminthes</taxon>
        <taxon>Trematoda</taxon>
        <taxon>Digenea</taxon>
        <taxon>Strigeidida</taxon>
        <taxon>Schistosomatoidea</taxon>
        <taxon>Schistosomatidae</taxon>
        <taxon>Schistosoma</taxon>
    </lineage>
</organism>
<evidence type="ECO:0000256" key="6">
    <source>
        <dbReference type="ARBA" id="ARBA00023136"/>
    </source>
</evidence>
<feature type="region of interest" description="Disordered" evidence="7">
    <location>
        <begin position="519"/>
        <end position="545"/>
    </location>
</feature>
<evidence type="ECO:0000256" key="4">
    <source>
        <dbReference type="ARBA" id="ARBA00022847"/>
    </source>
</evidence>
<evidence type="ECO:0000313" key="10">
    <source>
        <dbReference type="Proteomes" id="UP000050790"/>
    </source>
</evidence>
<evidence type="ECO:0000256" key="8">
    <source>
        <dbReference type="SAM" id="Phobius"/>
    </source>
</evidence>
<feature type="transmembrane region" description="Helical" evidence="8">
    <location>
        <begin position="177"/>
        <end position="198"/>
    </location>
</feature>
<dbReference type="PANTHER" id="PTHR11662:SF399">
    <property type="entry name" value="FI19708P1-RELATED"/>
    <property type="match status" value="1"/>
</dbReference>
<evidence type="ECO:0000256" key="1">
    <source>
        <dbReference type="ARBA" id="ARBA00004141"/>
    </source>
</evidence>
<feature type="transmembrane region" description="Helical" evidence="8">
    <location>
        <begin position="86"/>
        <end position="107"/>
    </location>
</feature>
<feature type="transmembrane region" description="Helical" evidence="8">
    <location>
        <begin position="313"/>
        <end position="337"/>
    </location>
</feature>
<keyword evidence="5 8" id="KW-1133">Transmembrane helix</keyword>
<dbReference type="WBParaSite" id="SMRG1_83900.2">
    <property type="protein sequence ID" value="SMRG1_83900.2"/>
    <property type="gene ID" value="SMRG1_83900"/>
</dbReference>
<dbReference type="FunFam" id="1.20.1250.20:FF:000423">
    <property type="entry name" value="Putative inorganic phosphate cotransporter-like Protein"/>
    <property type="match status" value="1"/>
</dbReference>
<sequence>MGCSTGVFCCKCRYVIATMGFINLILIYMMRVDLNVTILAMVNDTIDKTDTNHSSFFCSNFSNHTYPEKTEINTGEFNWNRLTQGLILGAFFWGYILTQIPGGILAFRFGPKWVIFSSLFGCAITEFCVPTAARIRAELLITLRVIQGLLQGVVMPNTGCLVGNWSPPSEKSRFTTFVFSGLVFGAVIGQSLAGVISQPRLIHATNLTAPTYISYWPYVHYIYGVTAVIFSGIWATLVFNNPNQHPWISSTEKQYILSASINNYSENDNKSGKMTSSVVNSTDLRSLDNISVETRVLHKKPVPWRQIFKSAPVWSIIICHVCFNWSFYSLITSMPTYMCRVLGFSMTENGLLSSIPYIAQSIVGLFAAYLSDFVIAKRFLSTTSVRKLNNVIALGGLGLSLICVSLVGCNRMAAIVLFSVAIGLMGFSLAGYGSNALDLAPIYNGNIISVTNTAATLPGIFGPLLIGYITRNSSSIQNWMIVFGIAAGIAWFGALMNLWLTSGEIQPWGRLTYKKNTNTTNNNSMTTGNGEPKFPNIITNHNDDQ</sequence>
<dbReference type="SUPFAM" id="SSF103473">
    <property type="entry name" value="MFS general substrate transporter"/>
    <property type="match status" value="1"/>
</dbReference>
<keyword evidence="6 8" id="KW-0472">Membrane</keyword>
<name>A0AA85AH98_9TREM</name>
<dbReference type="GO" id="GO:0016020">
    <property type="term" value="C:membrane"/>
    <property type="evidence" value="ECO:0007669"/>
    <property type="project" value="UniProtKB-SubCell"/>
</dbReference>
<feature type="domain" description="Major facilitator superfamily (MFS) profile" evidence="9">
    <location>
        <begin position="36"/>
        <end position="505"/>
    </location>
</feature>
<proteinExistence type="predicted"/>
<feature type="transmembrane region" description="Helical" evidence="8">
    <location>
        <begin position="445"/>
        <end position="470"/>
    </location>
</feature>
<comment type="subcellular location">
    <subcellularLocation>
        <location evidence="1">Membrane</location>
        <topology evidence="1">Multi-pass membrane protein</topology>
    </subcellularLocation>
</comment>
<feature type="transmembrane region" description="Helical" evidence="8">
    <location>
        <begin position="357"/>
        <end position="376"/>
    </location>
</feature>
<evidence type="ECO:0000256" key="3">
    <source>
        <dbReference type="ARBA" id="ARBA00022692"/>
    </source>
</evidence>
<dbReference type="InterPro" id="IPR036259">
    <property type="entry name" value="MFS_trans_sf"/>
</dbReference>
<dbReference type="PROSITE" id="PS50850">
    <property type="entry name" value="MFS"/>
    <property type="match status" value="1"/>
</dbReference>
<evidence type="ECO:0000256" key="7">
    <source>
        <dbReference type="SAM" id="MobiDB-lite"/>
    </source>
</evidence>
<keyword evidence="2" id="KW-0813">Transport</keyword>
<feature type="compositionally biased region" description="Low complexity" evidence="7">
    <location>
        <begin position="519"/>
        <end position="530"/>
    </location>
</feature>
<feature type="transmembrane region" description="Helical" evidence="8">
    <location>
        <begin position="218"/>
        <end position="239"/>
    </location>
</feature>
<keyword evidence="4" id="KW-0769">Symport</keyword>
<evidence type="ECO:0000256" key="2">
    <source>
        <dbReference type="ARBA" id="ARBA00022448"/>
    </source>
</evidence>
<feature type="transmembrane region" description="Helical" evidence="8">
    <location>
        <begin position="413"/>
        <end position="433"/>
    </location>
</feature>
<dbReference type="Gene3D" id="1.20.1250.20">
    <property type="entry name" value="MFS general substrate transporter like domains"/>
    <property type="match status" value="2"/>
</dbReference>
<evidence type="ECO:0000256" key="5">
    <source>
        <dbReference type="ARBA" id="ARBA00022989"/>
    </source>
</evidence>
<keyword evidence="3 8" id="KW-0812">Transmembrane</keyword>
<reference evidence="11" key="1">
    <citation type="submission" date="2023-11" db="UniProtKB">
        <authorList>
            <consortium name="WormBaseParasite"/>
        </authorList>
    </citation>
    <scope>IDENTIFICATION</scope>
</reference>
<dbReference type="Pfam" id="PF07690">
    <property type="entry name" value="MFS_1"/>
    <property type="match status" value="1"/>
</dbReference>
<dbReference type="InterPro" id="IPR050382">
    <property type="entry name" value="MFS_Na/Anion_cotransporter"/>
</dbReference>
<feature type="transmembrane region" description="Helical" evidence="8">
    <location>
        <begin position="476"/>
        <end position="500"/>
    </location>
</feature>
<evidence type="ECO:0000313" key="11">
    <source>
        <dbReference type="WBParaSite" id="SMRG1_83900.2"/>
    </source>
</evidence>